<dbReference type="KEGG" id="ahg:AHOG_21790"/>
<dbReference type="PANTHER" id="PTHR34389:SF2">
    <property type="entry name" value="L-RHAMNOSE MUTAROTASE"/>
    <property type="match status" value="1"/>
</dbReference>
<dbReference type="Pfam" id="PF05336">
    <property type="entry name" value="rhaM"/>
    <property type="match status" value="1"/>
</dbReference>
<dbReference type="SUPFAM" id="SSF54909">
    <property type="entry name" value="Dimeric alpha+beta barrel"/>
    <property type="match status" value="1"/>
</dbReference>
<accession>A0A221W886</accession>
<dbReference type="EMBL" id="CP022521">
    <property type="protein sequence ID" value="ASO21974.1"/>
    <property type="molecule type" value="Genomic_DNA"/>
</dbReference>
<sequence>MTERVCFVLQVRADRLEEYRERHRDVWPAMRKALSESGWRNYSLFLRPDGMLVGYLECEDFAAAKAAMDATEVNARWQAEMAEFFVGLDGGNADAGMQAIPEVFHLP</sequence>
<evidence type="ECO:0000313" key="2">
    <source>
        <dbReference type="Proteomes" id="UP000204221"/>
    </source>
</evidence>
<dbReference type="GO" id="GO:0019301">
    <property type="term" value="P:rhamnose catabolic process"/>
    <property type="evidence" value="ECO:0007669"/>
    <property type="project" value="TreeGrafter"/>
</dbReference>
<dbReference type="PANTHER" id="PTHR34389">
    <property type="entry name" value="L-RHAMNOSE MUTAROTASE"/>
    <property type="match status" value="1"/>
</dbReference>
<dbReference type="EC" id="5.1.3.-" evidence="1"/>
<dbReference type="OrthoDB" id="9799608at2"/>
<keyword evidence="2" id="KW-1185">Reference proteome</keyword>
<protein>
    <submittedName>
        <fullName evidence="1">L-rhamnose mutarotase</fullName>
        <ecNumber evidence="1">5.1.3.-</ecNumber>
    </submittedName>
</protein>
<dbReference type="InterPro" id="IPR011008">
    <property type="entry name" value="Dimeric_a/b-barrel"/>
</dbReference>
<dbReference type="RefSeq" id="WP_093943024.1">
    <property type="nucleotide sequence ID" value="NZ_CP022521.1"/>
</dbReference>
<dbReference type="InterPro" id="IPR008000">
    <property type="entry name" value="Rham/fucose_mutarotase"/>
</dbReference>
<proteinExistence type="predicted"/>
<dbReference type="Gene3D" id="3.30.70.100">
    <property type="match status" value="1"/>
</dbReference>
<keyword evidence="1" id="KW-0413">Isomerase</keyword>
<evidence type="ECO:0000313" key="1">
    <source>
        <dbReference type="EMBL" id="ASO21974.1"/>
    </source>
</evidence>
<dbReference type="AlphaFoldDB" id="A0A221W886"/>
<organism evidence="1 2">
    <name type="scientific">Actinoalloteichus hoggarensis</name>
    <dbReference type="NCBI Taxonomy" id="1470176"/>
    <lineage>
        <taxon>Bacteria</taxon>
        <taxon>Bacillati</taxon>
        <taxon>Actinomycetota</taxon>
        <taxon>Actinomycetes</taxon>
        <taxon>Pseudonocardiales</taxon>
        <taxon>Pseudonocardiaceae</taxon>
        <taxon>Actinoalloteichus</taxon>
    </lineage>
</organism>
<dbReference type="Proteomes" id="UP000204221">
    <property type="component" value="Chromosome"/>
</dbReference>
<reference evidence="1 2" key="1">
    <citation type="submission" date="2017-07" db="EMBL/GenBank/DDBJ databases">
        <title>Complete genome sequence of Actinoalloteichus hoggarensis DSM 45943, type strain of Actinoalloteichus hoggarensis.</title>
        <authorList>
            <person name="Ruckert C."/>
            <person name="Nouioui I."/>
            <person name="Willmese J."/>
            <person name="van Wezel G."/>
            <person name="Klenk H.-P."/>
            <person name="Kalinowski J."/>
            <person name="Zotchev S.B."/>
        </authorList>
    </citation>
    <scope>NUCLEOTIDE SEQUENCE [LARGE SCALE GENOMIC DNA]</scope>
    <source>
        <strain evidence="1 2">DSM 45943</strain>
    </source>
</reference>
<dbReference type="GO" id="GO:0016857">
    <property type="term" value="F:racemase and epimerase activity, acting on carbohydrates and derivatives"/>
    <property type="evidence" value="ECO:0007669"/>
    <property type="project" value="InterPro"/>
</dbReference>
<gene>
    <name evidence="1" type="primary">rhaM2</name>
    <name evidence="1" type="ORF">AHOG_21790</name>
</gene>
<name>A0A221W886_9PSEU</name>